<organism evidence="3 4">
    <name type="scientific">Brevibacillus panacihumi</name>
    <dbReference type="NCBI Taxonomy" id="497735"/>
    <lineage>
        <taxon>Bacteria</taxon>
        <taxon>Bacillati</taxon>
        <taxon>Bacillota</taxon>
        <taxon>Bacilli</taxon>
        <taxon>Bacillales</taxon>
        <taxon>Paenibacillaceae</taxon>
        <taxon>Brevibacillus</taxon>
    </lineage>
</organism>
<keyword evidence="3" id="KW-0808">Transferase</keyword>
<comment type="caution">
    <text evidence="3">The sequence shown here is derived from an EMBL/GenBank/DDBJ whole genome shotgun (WGS) entry which is preliminary data.</text>
</comment>
<dbReference type="InterPro" id="IPR001447">
    <property type="entry name" value="Arylamine_N-AcTrfase"/>
</dbReference>
<evidence type="ECO:0000313" key="3">
    <source>
        <dbReference type="EMBL" id="RNB83510.1"/>
    </source>
</evidence>
<gene>
    <name evidence="3" type="ORF">EDM58_05220</name>
</gene>
<dbReference type="Proteomes" id="UP000281915">
    <property type="component" value="Unassembled WGS sequence"/>
</dbReference>
<evidence type="ECO:0000313" key="4">
    <source>
        <dbReference type="Proteomes" id="UP000281915"/>
    </source>
</evidence>
<dbReference type="PRINTS" id="PR01543">
    <property type="entry name" value="ANATRNSFRASE"/>
</dbReference>
<sequence>MSELNALFRKRIGLPENSPVTFENLDEVLERTAVTIPFENLSVIQQNGAGISEDRLIAKILQQNQGGLCYELNPLLYLFLKENGLDVALTNGVVYQNETQEYQRLGRTHVAILLRHAGSTYLLDTGFGGNLPLKPVPLTGETISSFNGEFRVRKEKSAHGDHVLELKLKHKDADWRIGYAFDSRIELPDLSACNLIQKIIAEHPESPFNKTPLITKLTETGSLTLTNHSFTRWENGSMTKEDVESESFSELAKKLFSISLP</sequence>
<dbReference type="RefSeq" id="WP_122912416.1">
    <property type="nucleotide sequence ID" value="NZ_RHHT01000007.1"/>
</dbReference>
<accession>A0A3M8D644</accession>
<dbReference type="Pfam" id="PF00797">
    <property type="entry name" value="Acetyltransf_2"/>
    <property type="match status" value="1"/>
</dbReference>
<dbReference type="GO" id="GO:0016407">
    <property type="term" value="F:acetyltransferase activity"/>
    <property type="evidence" value="ECO:0007669"/>
    <property type="project" value="InterPro"/>
</dbReference>
<dbReference type="InterPro" id="IPR038765">
    <property type="entry name" value="Papain-like_cys_pep_sf"/>
</dbReference>
<dbReference type="PANTHER" id="PTHR11786">
    <property type="entry name" value="N-HYDROXYARYLAMINE O-ACETYLTRANSFERASE"/>
    <property type="match status" value="1"/>
</dbReference>
<proteinExistence type="inferred from homology"/>
<dbReference type="EMBL" id="RHHT01000007">
    <property type="protein sequence ID" value="RNB83510.1"/>
    <property type="molecule type" value="Genomic_DNA"/>
</dbReference>
<dbReference type="AlphaFoldDB" id="A0A3M8D644"/>
<evidence type="ECO:0000256" key="2">
    <source>
        <dbReference type="RuleBase" id="RU003452"/>
    </source>
</evidence>
<dbReference type="SUPFAM" id="SSF54001">
    <property type="entry name" value="Cysteine proteinases"/>
    <property type="match status" value="1"/>
</dbReference>
<dbReference type="PANTHER" id="PTHR11786:SF0">
    <property type="entry name" value="ARYLAMINE N-ACETYLTRANSFERASE 4-RELATED"/>
    <property type="match status" value="1"/>
</dbReference>
<dbReference type="Gene3D" id="3.30.2140.20">
    <property type="match status" value="1"/>
</dbReference>
<comment type="similarity">
    <text evidence="1 2">Belongs to the arylamine N-acetyltransferase family.</text>
</comment>
<name>A0A3M8D644_9BACL</name>
<evidence type="ECO:0000256" key="1">
    <source>
        <dbReference type="ARBA" id="ARBA00006547"/>
    </source>
</evidence>
<dbReference type="InterPro" id="IPR053710">
    <property type="entry name" value="Arylamine_NAT_domain_sf"/>
</dbReference>
<protein>
    <submittedName>
        <fullName evidence="3">Arylamine N-acetyltransferase</fullName>
    </submittedName>
</protein>
<reference evidence="3 4" key="1">
    <citation type="submission" date="2018-10" db="EMBL/GenBank/DDBJ databases">
        <title>Phylogenomics of Brevibacillus.</title>
        <authorList>
            <person name="Dunlap C."/>
        </authorList>
    </citation>
    <scope>NUCLEOTIDE SEQUENCE [LARGE SCALE GENOMIC DNA]</scope>
    <source>
        <strain evidence="3 4">JCM 15085</strain>
    </source>
</reference>